<evidence type="ECO:0000313" key="2">
    <source>
        <dbReference type="Proteomes" id="UP001310594"/>
    </source>
</evidence>
<protein>
    <recommendedName>
        <fullName evidence="3">Thioesterase domain-containing protein</fullName>
    </recommendedName>
</protein>
<dbReference type="Proteomes" id="UP001310594">
    <property type="component" value="Unassembled WGS sequence"/>
</dbReference>
<evidence type="ECO:0008006" key="3">
    <source>
        <dbReference type="Google" id="ProtNLM"/>
    </source>
</evidence>
<dbReference type="CDD" id="cd03443">
    <property type="entry name" value="PaaI_thioesterase"/>
    <property type="match status" value="1"/>
</dbReference>
<sequence length="172" mass="18927">MIDPPSNNGEVMEVVRKQIERLQPAPESFMHAWSQCFELVEAQKLSDTRGRIVVRFPVLKEYLNVAGTLHGGAQSAIHDQCAGMVKSLIERPGFWDSAGGSTRSLDVTFVGWAKESEMLREEIEASPSRLEVAHVGKRLGLVRGMLTRERDGAVISVCQADIVNADVGKPKI</sequence>
<accession>A0AAN8A4P0</accession>
<dbReference type="InterPro" id="IPR029069">
    <property type="entry name" value="HotDog_dom_sf"/>
</dbReference>
<gene>
    <name evidence="1" type="ORF">LTR97_002370</name>
</gene>
<dbReference type="SUPFAM" id="SSF54637">
    <property type="entry name" value="Thioesterase/thiol ester dehydrase-isomerase"/>
    <property type="match status" value="1"/>
</dbReference>
<evidence type="ECO:0000313" key="1">
    <source>
        <dbReference type="EMBL" id="KAK5705252.1"/>
    </source>
</evidence>
<organism evidence="1 2">
    <name type="scientific">Elasticomyces elasticus</name>
    <dbReference type="NCBI Taxonomy" id="574655"/>
    <lineage>
        <taxon>Eukaryota</taxon>
        <taxon>Fungi</taxon>
        <taxon>Dikarya</taxon>
        <taxon>Ascomycota</taxon>
        <taxon>Pezizomycotina</taxon>
        <taxon>Dothideomycetes</taxon>
        <taxon>Dothideomycetidae</taxon>
        <taxon>Mycosphaerellales</taxon>
        <taxon>Teratosphaeriaceae</taxon>
        <taxon>Elasticomyces</taxon>
    </lineage>
</organism>
<dbReference type="AlphaFoldDB" id="A0AAN8A4P0"/>
<dbReference type="Gene3D" id="3.10.129.10">
    <property type="entry name" value="Hotdog Thioesterase"/>
    <property type="match status" value="1"/>
</dbReference>
<comment type="caution">
    <text evidence="1">The sequence shown here is derived from an EMBL/GenBank/DDBJ whole genome shotgun (WGS) entry which is preliminary data.</text>
</comment>
<reference evidence="1" key="1">
    <citation type="submission" date="2023-08" db="EMBL/GenBank/DDBJ databases">
        <title>Black Yeasts Isolated from many extreme environments.</title>
        <authorList>
            <person name="Coleine C."/>
            <person name="Stajich J.E."/>
            <person name="Selbmann L."/>
        </authorList>
    </citation>
    <scope>NUCLEOTIDE SEQUENCE</scope>
    <source>
        <strain evidence="1">CCFEE 5810</strain>
    </source>
</reference>
<dbReference type="EMBL" id="JAVRQU010000003">
    <property type="protein sequence ID" value="KAK5705252.1"/>
    <property type="molecule type" value="Genomic_DNA"/>
</dbReference>
<proteinExistence type="predicted"/>
<name>A0AAN8A4P0_9PEZI</name>